<proteinExistence type="predicted"/>
<gene>
    <name evidence="1" type="ORF">F4820DRAFT_467590</name>
</gene>
<dbReference type="Proteomes" id="UP001497700">
    <property type="component" value="Unassembled WGS sequence"/>
</dbReference>
<keyword evidence="2" id="KW-1185">Reference proteome</keyword>
<name>A0ACB9YIE4_9PEZI</name>
<comment type="caution">
    <text evidence="1">The sequence shown here is derived from an EMBL/GenBank/DDBJ whole genome shotgun (WGS) entry which is preliminary data.</text>
</comment>
<organism evidence="1 2">
    <name type="scientific">Hypoxylon rubiginosum</name>
    <dbReference type="NCBI Taxonomy" id="110542"/>
    <lineage>
        <taxon>Eukaryota</taxon>
        <taxon>Fungi</taxon>
        <taxon>Dikarya</taxon>
        <taxon>Ascomycota</taxon>
        <taxon>Pezizomycotina</taxon>
        <taxon>Sordariomycetes</taxon>
        <taxon>Xylariomycetidae</taxon>
        <taxon>Xylariales</taxon>
        <taxon>Hypoxylaceae</taxon>
        <taxon>Hypoxylon</taxon>
    </lineage>
</organism>
<sequence length="264" mass="29056">MEATSKPTLLIVHGGWHFPDSYSKLTGALRTAGFEVHIPRHLSMNQSRPPNADLAADSDLIRSYATSLVEAGRDVAVLMHSYGGQVGTNSLYGLSKNARSAKGLSGGITHLIYMATFALPEGKAMIDKVEEFGHLDRMPVAFGFDEDQSCVANFPKEGLIGEPYADQIDQEELKTYIASLGRWNGKCMYLPLQNTPAWRDDVKLYFIYTLGDLTVPVDYQRSMVQHLVEKEGKTIETIELESGHSPNLTATKAVVDAVVKFTSE</sequence>
<protein>
    <submittedName>
        <fullName evidence="1">Alpha/beta-hydrolase</fullName>
    </submittedName>
</protein>
<evidence type="ECO:0000313" key="2">
    <source>
        <dbReference type="Proteomes" id="UP001497700"/>
    </source>
</evidence>
<accession>A0ACB9YIE4</accession>
<reference evidence="1 2" key="1">
    <citation type="journal article" date="2022" name="New Phytol.">
        <title>Ecological generalism drives hyperdiversity of secondary metabolite gene clusters in xylarialean endophytes.</title>
        <authorList>
            <person name="Franco M.E.E."/>
            <person name="Wisecaver J.H."/>
            <person name="Arnold A.E."/>
            <person name="Ju Y.M."/>
            <person name="Slot J.C."/>
            <person name="Ahrendt S."/>
            <person name="Moore L.P."/>
            <person name="Eastman K.E."/>
            <person name="Scott K."/>
            <person name="Konkel Z."/>
            <person name="Mondo S.J."/>
            <person name="Kuo A."/>
            <person name="Hayes R.D."/>
            <person name="Haridas S."/>
            <person name="Andreopoulos B."/>
            <person name="Riley R."/>
            <person name="LaButti K."/>
            <person name="Pangilinan J."/>
            <person name="Lipzen A."/>
            <person name="Amirebrahimi M."/>
            <person name="Yan J."/>
            <person name="Adam C."/>
            <person name="Keymanesh K."/>
            <person name="Ng V."/>
            <person name="Louie K."/>
            <person name="Northen T."/>
            <person name="Drula E."/>
            <person name="Henrissat B."/>
            <person name="Hsieh H.M."/>
            <person name="Youens-Clark K."/>
            <person name="Lutzoni F."/>
            <person name="Miadlikowska J."/>
            <person name="Eastwood D.C."/>
            <person name="Hamelin R.C."/>
            <person name="Grigoriev I.V."/>
            <person name="U'Ren J.M."/>
        </authorList>
    </citation>
    <scope>NUCLEOTIDE SEQUENCE [LARGE SCALE GENOMIC DNA]</scope>
    <source>
        <strain evidence="1 2">CBS 119005</strain>
    </source>
</reference>
<evidence type="ECO:0000313" key="1">
    <source>
        <dbReference type="EMBL" id="KAI4858932.1"/>
    </source>
</evidence>
<dbReference type="EMBL" id="MU393672">
    <property type="protein sequence ID" value="KAI4858932.1"/>
    <property type="molecule type" value="Genomic_DNA"/>
</dbReference>